<dbReference type="SUPFAM" id="SSF51735">
    <property type="entry name" value="NAD(P)-binding Rossmann-fold domains"/>
    <property type="match status" value="1"/>
</dbReference>
<dbReference type="CDD" id="cd08948">
    <property type="entry name" value="5beta-POR_like_SDR_a"/>
    <property type="match status" value="1"/>
</dbReference>
<dbReference type="Gene3D" id="3.40.50.720">
    <property type="entry name" value="NAD(P)-binding Rossmann-like Domain"/>
    <property type="match status" value="1"/>
</dbReference>
<dbReference type="PANTHER" id="PTHR32487:SF0">
    <property type="entry name" value="3-OXO-DELTA(4,5)-STEROID 5-BETA-REDUCTASE"/>
    <property type="match status" value="1"/>
</dbReference>
<dbReference type="InterPro" id="IPR055222">
    <property type="entry name" value="PRISE-like_Rossmann-fold"/>
</dbReference>
<evidence type="ECO:0000313" key="2">
    <source>
        <dbReference type="EMBL" id="KAL1640920.1"/>
    </source>
</evidence>
<dbReference type="Proteomes" id="UP001521184">
    <property type="component" value="Unassembled WGS sequence"/>
</dbReference>
<evidence type="ECO:0000259" key="1">
    <source>
        <dbReference type="Pfam" id="PF22917"/>
    </source>
</evidence>
<dbReference type="Pfam" id="PF22917">
    <property type="entry name" value="PRISE"/>
    <property type="match status" value="1"/>
</dbReference>
<dbReference type="PANTHER" id="PTHR32487">
    <property type="entry name" value="3-OXO-DELTA(4,5)-STEROID 5-BETA-REDUCTASE"/>
    <property type="match status" value="1"/>
</dbReference>
<reference evidence="2 3" key="1">
    <citation type="journal article" date="2023" name="Plant Dis.">
        <title>First Report of Diplodia intermedia Causing Canker and Dieback Diseases on Apple Trees in Canada.</title>
        <authorList>
            <person name="Ellouze W."/>
            <person name="Ilyukhin E."/>
            <person name="Sulman M."/>
            <person name="Ali S."/>
        </authorList>
    </citation>
    <scope>NUCLEOTIDE SEQUENCE [LARGE SCALE GENOMIC DNA]</scope>
    <source>
        <strain evidence="2 3">M45-28</strain>
    </source>
</reference>
<gene>
    <name evidence="2" type="ORF">SLS58_006536</name>
</gene>
<comment type="caution">
    <text evidence="2">The sequence shown here is derived from an EMBL/GenBank/DDBJ whole genome shotgun (WGS) entry which is preliminary data.</text>
</comment>
<organism evidence="2 3">
    <name type="scientific">Diplodia intermedia</name>
    <dbReference type="NCBI Taxonomy" id="856260"/>
    <lineage>
        <taxon>Eukaryota</taxon>
        <taxon>Fungi</taxon>
        <taxon>Dikarya</taxon>
        <taxon>Ascomycota</taxon>
        <taxon>Pezizomycotina</taxon>
        <taxon>Dothideomycetes</taxon>
        <taxon>Dothideomycetes incertae sedis</taxon>
        <taxon>Botryosphaeriales</taxon>
        <taxon>Botryosphaeriaceae</taxon>
        <taxon>Diplodia</taxon>
    </lineage>
</organism>
<feature type="domain" description="PRISE-like Rossmann-fold" evidence="1">
    <location>
        <begin position="13"/>
        <end position="382"/>
    </location>
</feature>
<keyword evidence="3" id="KW-1185">Reference proteome</keyword>
<accession>A0ABR3TMS4</accession>
<dbReference type="InterPro" id="IPR036291">
    <property type="entry name" value="NAD(P)-bd_dom_sf"/>
</dbReference>
<proteinExistence type="predicted"/>
<evidence type="ECO:0000313" key="3">
    <source>
        <dbReference type="Proteomes" id="UP001521184"/>
    </source>
</evidence>
<name>A0ABR3TMS4_9PEZI</name>
<dbReference type="EMBL" id="JAKEKT020000045">
    <property type="protein sequence ID" value="KAL1640920.1"/>
    <property type="molecule type" value="Genomic_DNA"/>
</dbReference>
<protein>
    <recommendedName>
        <fullName evidence="1">PRISE-like Rossmann-fold domain-containing protein</fullName>
    </recommendedName>
</protein>
<sequence length="391" mass="44621">MNALYVPSTAKVAFVSGANGISGHAIVEHLIRKPKSEWRKTVVSSRRALPNYWVDPRVEFVAADFLDSQSKIAAKLQEICKDVTHAFYTSYVHDDDFRKLKDTNVPLFRNFIDVIDAVCPKLERVCLQTGGKHYGAHLGPVPVPLTEDIPRYDDGGFNFYYSQEDHLFEVQKRRGTWSHNIIRPNGIVGFTPHSNGMSEALTVALYFLVSRELGGAAAFPGNAYFYDSIDDMSAAASVADMAVWAATRERCRDEAFNHTNGDVVVWRHFWPRLGRYFGVDVPADPRFERTKERTETLDNEIDMREWARDKRPVWEAVVEKYGGDSRAIEWGSWGFFMWAMGKSWLTIGTTAKARRFGWDRIDDTYESWIETFRSLENAGIIPKITDIPARE</sequence>